<reference evidence="1" key="1">
    <citation type="journal article" date="2022" name="Int. J. Mol. Sci.">
        <title>Draft Genome of Tanacetum Coccineum: Genomic Comparison of Closely Related Tanacetum-Family Plants.</title>
        <authorList>
            <person name="Yamashiro T."/>
            <person name="Shiraishi A."/>
            <person name="Nakayama K."/>
            <person name="Satake H."/>
        </authorList>
    </citation>
    <scope>NUCLEOTIDE SEQUENCE</scope>
</reference>
<dbReference type="Proteomes" id="UP001151760">
    <property type="component" value="Unassembled WGS sequence"/>
</dbReference>
<proteinExistence type="predicted"/>
<organism evidence="1 2">
    <name type="scientific">Tanacetum coccineum</name>
    <dbReference type="NCBI Taxonomy" id="301880"/>
    <lineage>
        <taxon>Eukaryota</taxon>
        <taxon>Viridiplantae</taxon>
        <taxon>Streptophyta</taxon>
        <taxon>Embryophyta</taxon>
        <taxon>Tracheophyta</taxon>
        <taxon>Spermatophyta</taxon>
        <taxon>Magnoliopsida</taxon>
        <taxon>eudicotyledons</taxon>
        <taxon>Gunneridae</taxon>
        <taxon>Pentapetalae</taxon>
        <taxon>asterids</taxon>
        <taxon>campanulids</taxon>
        <taxon>Asterales</taxon>
        <taxon>Asteraceae</taxon>
        <taxon>Asteroideae</taxon>
        <taxon>Anthemideae</taxon>
        <taxon>Anthemidinae</taxon>
        <taxon>Tanacetum</taxon>
    </lineage>
</organism>
<keyword evidence="2" id="KW-1185">Reference proteome</keyword>
<accession>A0ABQ4WLP1</accession>
<reference evidence="1" key="2">
    <citation type="submission" date="2022-01" db="EMBL/GenBank/DDBJ databases">
        <authorList>
            <person name="Yamashiro T."/>
            <person name="Shiraishi A."/>
            <person name="Satake H."/>
            <person name="Nakayama K."/>
        </authorList>
    </citation>
    <scope>NUCLEOTIDE SEQUENCE</scope>
</reference>
<dbReference type="EMBL" id="BQNB010008750">
    <property type="protein sequence ID" value="GJS53800.1"/>
    <property type="molecule type" value="Genomic_DNA"/>
</dbReference>
<evidence type="ECO:0000313" key="1">
    <source>
        <dbReference type="EMBL" id="GJS53800.1"/>
    </source>
</evidence>
<evidence type="ECO:0000313" key="2">
    <source>
        <dbReference type="Proteomes" id="UP001151760"/>
    </source>
</evidence>
<name>A0ABQ4WLP1_9ASTR</name>
<gene>
    <name evidence="1" type="ORF">Tco_0627162</name>
</gene>
<comment type="caution">
    <text evidence="1">The sequence shown here is derived from an EMBL/GenBank/DDBJ whole genome shotgun (WGS) entry which is preliminary data.</text>
</comment>
<sequence>MDVILRVRNTARSNMGMYSRCMSIEATNRSCVLSVEDVVKAIYTSMTLYWMSRGCDFIRVMRGSVVDVGGMGRDSLTVMRLLSVIQVLGAASRVESDLLSQLGGSMCRGMRTILCDVVGEGRVYVSTESVTGYTRETSDTVCCTKGVIRGGDVVTNLDYTVALLIWRTVMGHTALGGGGVLLRAFMEVWGWFEWCHDVVWADDGKTVMVGWLRWSDLHGGGVAGRLGDRIVFYGDTVYCIRKGFTEIHGGDGWDVLSVYDVPEDGVGRGHGDGSDDVDGDEVMKMVRVACHGDGGDESEGGVVRQLWWRRR</sequence>
<protein>
    <submittedName>
        <fullName evidence="1">Uncharacterized protein</fullName>
    </submittedName>
</protein>